<evidence type="ECO:0000313" key="3">
    <source>
        <dbReference type="EMBL" id="TDM12590.1"/>
    </source>
</evidence>
<evidence type="ECO:0000256" key="1">
    <source>
        <dbReference type="ARBA" id="ARBA00022490"/>
    </source>
</evidence>
<reference evidence="3 4" key="1">
    <citation type="submission" date="2019-01" db="EMBL/GenBank/DDBJ databases">
        <title>Draft genome sequences of the type strains of six Macrococcus species.</title>
        <authorList>
            <person name="Mazhar S."/>
            <person name="Altermann E."/>
            <person name="Hill C."/>
            <person name="Mcauliffe O."/>
        </authorList>
    </citation>
    <scope>NUCLEOTIDE SEQUENCE [LARGE SCALE GENOMIC DNA]</scope>
    <source>
        <strain evidence="3 4">CCM4815</strain>
    </source>
</reference>
<dbReference type="EMBL" id="SCWB01000003">
    <property type="protein sequence ID" value="TDM12590.1"/>
    <property type="molecule type" value="Genomic_DNA"/>
</dbReference>
<dbReference type="PANTHER" id="PTHR30135:SF3">
    <property type="entry name" value="GLUCONEOGENESIS FACTOR-RELATED"/>
    <property type="match status" value="1"/>
</dbReference>
<comment type="caution">
    <text evidence="3">The sequence shown here is derived from an EMBL/GenBank/DDBJ whole genome shotgun (WGS) entry which is preliminary data.</text>
</comment>
<dbReference type="RefSeq" id="WP_133443201.1">
    <property type="nucleotide sequence ID" value="NZ_SCWB01000003.1"/>
</dbReference>
<dbReference type="GO" id="GO:0008360">
    <property type="term" value="P:regulation of cell shape"/>
    <property type="evidence" value="ECO:0007669"/>
    <property type="project" value="UniProtKB-UniRule"/>
</dbReference>
<dbReference type="Proteomes" id="UP000294802">
    <property type="component" value="Unassembled WGS sequence"/>
</dbReference>
<dbReference type="PANTHER" id="PTHR30135">
    <property type="entry name" value="UNCHARACTERIZED PROTEIN YVCK-RELATED"/>
    <property type="match status" value="1"/>
</dbReference>
<comment type="subcellular location">
    <subcellularLocation>
        <location evidence="2">Cytoplasm</location>
    </subcellularLocation>
</comment>
<keyword evidence="1 2" id="KW-0963">Cytoplasm</keyword>
<dbReference type="InterPro" id="IPR002882">
    <property type="entry name" value="CofD"/>
</dbReference>
<dbReference type="SUPFAM" id="SSF142338">
    <property type="entry name" value="CofD-like"/>
    <property type="match status" value="1"/>
</dbReference>
<accession>A0A4R6BWC4</accession>
<dbReference type="Pfam" id="PF01933">
    <property type="entry name" value="CofD"/>
    <property type="match status" value="1"/>
</dbReference>
<proteinExistence type="inferred from homology"/>
<dbReference type="HAMAP" id="MF_00973">
    <property type="entry name" value="Gluconeogen_factor"/>
    <property type="match status" value="1"/>
</dbReference>
<evidence type="ECO:0000313" key="4">
    <source>
        <dbReference type="Proteomes" id="UP000294802"/>
    </source>
</evidence>
<dbReference type="GO" id="GO:0043743">
    <property type="term" value="F:LPPG:FO 2-phospho-L-lactate transferase activity"/>
    <property type="evidence" value="ECO:0007669"/>
    <property type="project" value="InterPro"/>
</dbReference>
<comment type="similarity">
    <text evidence="2">Belongs to the gluconeogenesis factor family.</text>
</comment>
<name>A0A4R6BWC4_9STAP</name>
<dbReference type="GO" id="GO:0005737">
    <property type="term" value="C:cytoplasm"/>
    <property type="evidence" value="ECO:0007669"/>
    <property type="project" value="UniProtKB-SubCell"/>
</dbReference>
<dbReference type="InterPro" id="IPR038136">
    <property type="entry name" value="CofD-like_dom_sf"/>
</dbReference>
<dbReference type="CDD" id="cd07187">
    <property type="entry name" value="YvcK_like"/>
    <property type="match status" value="1"/>
</dbReference>
<dbReference type="InterPro" id="IPR010119">
    <property type="entry name" value="Gluconeogen_factor"/>
</dbReference>
<organism evidence="3 4">
    <name type="scientific">Macrococcus lamae</name>
    <dbReference type="NCBI Taxonomy" id="198484"/>
    <lineage>
        <taxon>Bacteria</taxon>
        <taxon>Bacillati</taxon>
        <taxon>Bacillota</taxon>
        <taxon>Bacilli</taxon>
        <taxon>Bacillales</taxon>
        <taxon>Staphylococcaceae</taxon>
        <taxon>Macrococcus</taxon>
    </lineage>
</organism>
<sequence>MRQLKICLIGGGTGLSVLARGLKAYPVDITAIVTVADDGGSTGRIRDVMDIPAPGDIRNVLAALSDAEPMLEKLFQYRFDSNTLGGHPVGNLMLAAMADVTGDFGHAVRELSKILNVKGTVIPSTNRSPILNAIMEDGEIVVGESLIPLKNKRIDTVFLTPANIKPMGEAVNALMEADLIVLGPGSLYTSIIPNLLLDELAQAVLDSEAKKLYVANIMTQPGESTGYSVADHIEAIHKHVGGPFIQFVIANHKTLNKKISSNYARRNSTFVSCDTLRVKSMGIEMITNDQLVHVNKDYMVRHNNEVLADMIYELALSEISTIQVTQREEE</sequence>
<dbReference type="OrthoDB" id="9783842at2"/>
<dbReference type="Gene3D" id="3.40.50.10680">
    <property type="entry name" value="CofD-like domains"/>
    <property type="match status" value="1"/>
</dbReference>
<comment type="function">
    <text evidence="2">Required for morphogenesis under gluconeogenic growth conditions.</text>
</comment>
<gene>
    <name evidence="3" type="ORF">ERX29_02990</name>
</gene>
<evidence type="ECO:0000256" key="2">
    <source>
        <dbReference type="HAMAP-Rule" id="MF_00973"/>
    </source>
</evidence>
<keyword evidence="4" id="KW-1185">Reference proteome</keyword>
<protein>
    <recommendedName>
        <fullName evidence="2">Gluconeogenesis factor</fullName>
    </recommendedName>
</protein>
<dbReference type="NCBIfam" id="TIGR01826">
    <property type="entry name" value="CofD_related"/>
    <property type="match status" value="1"/>
</dbReference>
<dbReference type="AlphaFoldDB" id="A0A4R6BWC4"/>